<evidence type="ECO:0008006" key="4">
    <source>
        <dbReference type="Google" id="ProtNLM"/>
    </source>
</evidence>
<name>A0ABD1KFF1_9TELE</name>
<feature type="compositionally biased region" description="Basic residues" evidence="1">
    <location>
        <begin position="324"/>
        <end position="333"/>
    </location>
</feature>
<comment type="caution">
    <text evidence="2">The sequence shown here is derived from an EMBL/GenBank/DDBJ whole genome shotgun (WGS) entry which is preliminary data.</text>
</comment>
<evidence type="ECO:0000313" key="2">
    <source>
        <dbReference type="EMBL" id="KAL2097608.1"/>
    </source>
</evidence>
<feature type="compositionally biased region" description="Basic residues" evidence="1">
    <location>
        <begin position="259"/>
        <end position="269"/>
    </location>
</feature>
<feature type="compositionally biased region" description="Polar residues" evidence="1">
    <location>
        <begin position="231"/>
        <end position="245"/>
    </location>
</feature>
<feature type="compositionally biased region" description="Polar residues" evidence="1">
    <location>
        <begin position="488"/>
        <end position="520"/>
    </location>
</feature>
<feature type="compositionally biased region" description="Polar residues" evidence="1">
    <location>
        <begin position="353"/>
        <end position="371"/>
    </location>
</feature>
<protein>
    <recommendedName>
        <fullName evidence="4">Microtubule-associated protein 4</fullName>
    </recommendedName>
</protein>
<proteinExistence type="predicted"/>
<feature type="compositionally biased region" description="Low complexity" evidence="1">
    <location>
        <begin position="471"/>
        <end position="481"/>
    </location>
</feature>
<gene>
    <name evidence="2" type="ORF">ACEWY4_006815</name>
</gene>
<keyword evidence="3" id="KW-1185">Reference proteome</keyword>
<feature type="compositionally biased region" description="Pro residues" evidence="1">
    <location>
        <begin position="447"/>
        <end position="465"/>
    </location>
</feature>
<feature type="compositionally biased region" description="Polar residues" evidence="1">
    <location>
        <begin position="416"/>
        <end position="426"/>
    </location>
</feature>
<evidence type="ECO:0000313" key="3">
    <source>
        <dbReference type="Proteomes" id="UP001591681"/>
    </source>
</evidence>
<feature type="region of interest" description="Disordered" evidence="1">
    <location>
        <begin position="150"/>
        <end position="607"/>
    </location>
</feature>
<accession>A0ABD1KFF1</accession>
<dbReference type="Proteomes" id="UP001591681">
    <property type="component" value="Unassembled WGS sequence"/>
</dbReference>
<reference evidence="2 3" key="1">
    <citation type="submission" date="2024-09" db="EMBL/GenBank/DDBJ databases">
        <title>A chromosome-level genome assembly of Gray's grenadier anchovy, Coilia grayii.</title>
        <authorList>
            <person name="Fu Z."/>
        </authorList>
    </citation>
    <scope>NUCLEOTIDE SEQUENCE [LARGE SCALE GENOMIC DNA]</scope>
    <source>
        <strain evidence="2">G4</strain>
        <tissue evidence="2">Muscle</tissue>
    </source>
</reference>
<feature type="compositionally biased region" description="Basic and acidic residues" evidence="1">
    <location>
        <begin position="221"/>
        <end position="230"/>
    </location>
</feature>
<feature type="compositionally biased region" description="Low complexity" evidence="1">
    <location>
        <begin position="560"/>
        <end position="581"/>
    </location>
</feature>
<evidence type="ECO:0000256" key="1">
    <source>
        <dbReference type="SAM" id="MobiDB-lite"/>
    </source>
</evidence>
<dbReference type="EMBL" id="JBHFQA010000006">
    <property type="protein sequence ID" value="KAL2097608.1"/>
    <property type="molecule type" value="Genomic_DNA"/>
</dbReference>
<sequence length="607" mass="63448">MDLSLCDAVLDGKTQVSSESLLKRDFVAELEAESFDDKVAETVGKTEYRPLLDRMDGKKEEPSFMSGMHMGGLRPDPQGEKGPCPTGPPNYSADFLSGPVSMMGMPDQWASQQIGSKMKDNSMESFMGSPQTGVGMSINTGIGISPVQAAKPAGMAEPPKTSPLFGSEPPKSTQMSGKANDSNPFNVQDNSVEVWGNPWAGEDTFGTALPHASSITTGTAHHADQMEHSPSEPSAPQGSQSQDPTSGEEKGSEGGNSKQQRRKKKKRRHREEVYDLLESLGSPESEEAPAEGSPQGYSSPTSVDEESWESEIRGRGGGGDGGRIRARKNKSRKKLPEEWAAPQELGMDPPPDSSSLTATGFHTADQDSTTKPGALAAPAPGTHAGDSASKKEKDQSSFGLFGTGAFSGNEDKHTVPMQTLPGSSASKEAPLEGLASTVPPSKESPAYAPPESPPCPLLPSKPPPSQLDQDTSPTHSPTSHSVMFLDSVLQTFSDSSSPSQQTPVTCPSSQMTQVLSSALTASPVSSAPPQPVPADTSVPSPPSGPSCPQVSATELGAVVPDLSHPSLPAAPSPAVSSSLNPAAPPFIPSFSERQDPLPAEPPLLEGW</sequence>
<feature type="compositionally biased region" description="Polar residues" evidence="1">
    <location>
        <begin position="170"/>
        <end position="191"/>
    </location>
</feature>
<dbReference type="AlphaFoldDB" id="A0ABD1KFF1"/>
<organism evidence="2 3">
    <name type="scientific">Coilia grayii</name>
    <name type="common">Gray's grenadier anchovy</name>
    <dbReference type="NCBI Taxonomy" id="363190"/>
    <lineage>
        <taxon>Eukaryota</taxon>
        <taxon>Metazoa</taxon>
        <taxon>Chordata</taxon>
        <taxon>Craniata</taxon>
        <taxon>Vertebrata</taxon>
        <taxon>Euteleostomi</taxon>
        <taxon>Actinopterygii</taxon>
        <taxon>Neopterygii</taxon>
        <taxon>Teleostei</taxon>
        <taxon>Clupei</taxon>
        <taxon>Clupeiformes</taxon>
        <taxon>Clupeoidei</taxon>
        <taxon>Engraulidae</taxon>
        <taxon>Coilinae</taxon>
        <taxon>Coilia</taxon>
    </lineage>
</organism>